<accession>A0A6A7YM17</accession>
<dbReference type="RefSeq" id="WP_153330899.1">
    <property type="nucleotide sequence ID" value="NZ_WIWI01000132.1"/>
</dbReference>
<organism evidence="2 4">
    <name type="scientific">Pseudomonas helleri</name>
    <dbReference type="NCBI Taxonomy" id="1608996"/>
    <lineage>
        <taxon>Bacteria</taxon>
        <taxon>Pseudomonadati</taxon>
        <taxon>Pseudomonadota</taxon>
        <taxon>Gammaproteobacteria</taxon>
        <taxon>Pseudomonadales</taxon>
        <taxon>Pseudomonadaceae</taxon>
        <taxon>Pseudomonas</taxon>
    </lineage>
</organism>
<protein>
    <submittedName>
        <fullName evidence="2">Uncharacterized protein</fullName>
    </submittedName>
</protein>
<dbReference type="Proteomes" id="UP000489190">
    <property type="component" value="Unassembled WGS sequence"/>
</dbReference>
<dbReference type="AlphaFoldDB" id="A0A6A7YM17"/>
<gene>
    <name evidence="2" type="ORF">GHO39_26675</name>
    <name evidence="1" type="ORF">GHO40_01220</name>
</gene>
<evidence type="ECO:0000313" key="4">
    <source>
        <dbReference type="Proteomes" id="UP000489190"/>
    </source>
</evidence>
<proteinExistence type="predicted"/>
<reference evidence="3 4" key="1">
    <citation type="submission" date="2019-10" db="EMBL/GenBank/DDBJ databases">
        <title>Evaluation of single-gene subtyping targets for Pseudomonas.</title>
        <authorList>
            <person name="Reichler S.J."/>
            <person name="Orsi R.H."/>
            <person name="Wiedmann M."/>
            <person name="Martin N.H."/>
            <person name="Murphy S.I."/>
        </authorList>
    </citation>
    <scope>NUCLEOTIDE SEQUENCE [LARGE SCALE GENOMIC DNA]</scope>
    <source>
        <strain evidence="2 4">FSL R10-3254</strain>
        <strain evidence="1 3">FSL R10-3257</strain>
    </source>
</reference>
<evidence type="ECO:0000313" key="1">
    <source>
        <dbReference type="EMBL" id="MQT45362.1"/>
    </source>
</evidence>
<dbReference type="Proteomes" id="UP000441404">
    <property type="component" value="Unassembled WGS sequence"/>
</dbReference>
<dbReference type="EMBL" id="WIWI01000132">
    <property type="protein sequence ID" value="MQT92678.1"/>
    <property type="molecule type" value="Genomic_DNA"/>
</dbReference>
<sequence length="249" mass="28790">MRTPEEKIPLAFLQYAADILGDTNKGLSGTKLMKELNGYAVEYDVHLPVPRLEGTALNKRTVLLRNIEAFSPSQQYVILKALARHSSFPLLISAEREELIHRLVTRYGHLDPHDAPAEVNLALIEETKHWLEGYPQSLDLYEKALQKYELQTYERNLLDDLRLALELLLKSLFSNNKSLENQLANIGQFIKERKGSSEFANMFVKLLDYYCKYQNNYIKHDDAVIEEEIEFVMEITSSFMKHLIRLADS</sequence>
<dbReference type="EMBL" id="WIWJ01000002">
    <property type="protein sequence ID" value="MQT45362.1"/>
    <property type="molecule type" value="Genomic_DNA"/>
</dbReference>
<name>A0A6A7YM17_9PSED</name>
<evidence type="ECO:0000313" key="2">
    <source>
        <dbReference type="EMBL" id="MQT92678.1"/>
    </source>
</evidence>
<comment type="caution">
    <text evidence="2">The sequence shown here is derived from an EMBL/GenBank/DDBJ whole genome shotgun (WGS) entry which is preliminary data.</text>
</comment>
<evidence type="ECO:0000313" key="3">
    <source>
        <dbReference type="Proteomes" id="UP000441404"/>
    </source>
</evidence>